<accession>A0A558GJC1</accession>
<organism evidence="1 2">
    <name type="scientific">Corynebacterium aurimucosum</name>
    <dbReference type="NCBI Taxonomy" id="169292"/>
    <lineage>
        <taxon>Bacteria</taxon>
        <taxon>Bacillati</taxon>
        <taxon>Actinomycetota</taxon>
        <taxon>Actinomycetes</taxon>
        <taxon>Mycobacteriales</taxon>
        <taxon>Corynebacteriaceae</taxon>
        <taxon>Corynebacterium</taxon>
    </lineage>
</organism>
<protein>
    <submittedName>
        <fullName evidence="1">Uncharacterized protein</fullName>
    </submittedName>
</protein>
<reference evidence="1 2" key="1">
    <citation type="submission" date="2019-07" db="EMBL/GenBank/DDBJ databases">
        <title>Draft genome of C. aurimucosum strain 14-2523.</title>
        <authorList>
            <person name="Pacheco L.G.C."/>
            <person name="Aguiar E.R.G.R."/>
            <person name="Navas J."/>
            <person name="Santos C.S."/>
            <person name="Rocha D.J.P.G."/>
        </authorList>
    </citation>
    <scope>NUCLEOTIDE SEQUENCE [LARGE SCALE GENOMIC DNA]</scope>
    <source>
        <strain evidence="1 2">14-2523</strain>
    </source>
</reference>
<gene>
    <name evidence="1" type="ORF">FQK23_04790</name>
</gene>
<evidence type="ECO:0000313" key="1">
    <source>
        <dbReference type="EMBL" id="TVU56970.1"/>
    </source>
</evidence>
<evidence type="ECO:0000313" key="2">
    <source>
        <dbReference type="Proteomes" id="UP000320531"/>
    </source>
</evidence>
<dbReference type="AlphaFoldDB" id="A0A558GJC1"/>
<comment type="caution">
    <text evidence="1">The sequence shown here is derived from an EMBL/GenBank/DDBJ whole genome shotgun (WGS) entry which is preliminary data.</text>
</comment>
<dbReference type="EMBL" id="VMTY01000011">
    <property type="protein sequence ID" value="TVU56970.1"/>
    <property type="molecule type" value="Genomic_DNA"/>
</dbReference>
<sequence length="67" mass="7679">MDIDVSLHDSAGHVPQDGSFLLSLNAMQKRKRNRPSCQSFPESLNHGLQLWQLGRFIYKEKAYLFSA</sequence>
<dbReference type="Proteomes" id="UP000320531">
    <property type="component" value="Unassembled WGS sequence"/>
</dbReference>
<name>A0A558GJC1_9CORY</name>
<proteinExistence type="predicted"/>